<feature type="region of interest" description="Disordered" evidence="1">
    <location>
        <begin position="107"/>
        <end position="196"/>
    </location>
</feature>
<dbReference type="EMBL" id="JBHSNY010000028">
    <property type="protein sequence ID" value="MFC5639629.1"/>
    <property type="molecule type" value="Genomic_DNA"/>
</dbReference>
<gene>
    <name evidence="2" type="ORF">ACFPZJ_39155</name>
</gene>
<accession>A0ABW0V3W3</accession>
<feature type="compositionally biased region" description="Polar residues" evidence="1">
    <location>
        <begin position="107"/>
        <end position="124"/>
    </location>
</feature>
<reference evidence="3" key="1">
    <citation type="journal article" date="2019" name="Int. J. Syst. Evol. Microbiol.">
        <title>The Global Catalogue of Microorganisms (GCM) 10K type strain sequencing project: providing services to taxonomists for standard genome sequencing and annotation.</title>
        <authorList>
            <consortium name="The Broad Institute Genomics Platform"/>
            <consortium name="The Broad Institute Genome Sequencing Center for Infectious Disease"/>
            <person name="Wu L."/>
            <person name="Ma J."/>
        </authorList>
    </citation>
    <scope>NUCLEOTIDE SEQUENCE [LARGE SCALE GENOMIC DNA]</scope>
    <source>
        <strain evidence="3">CGMCC 4.7248</strain>
    </source>
</reference>
<protein>
    <submittedName>
        <fullName evidence="2">Uncharacterized protein</fullName>
    </submittedName>
</protein>
<evidence type="ECO:0000313" key="3">
    <source>
        <dbReference type="Proteomes" id="UP001596154"/>
    </source>
</evidence>
<evidence type="ECO:0000256" key="1">
    <source>
        <dbReference type="SAM" id="MobiDB-lite"/>
    </source>
</evidence>
<organism evidence="2 3">
    <name type="scientific">Streptomyces bullii</name>
    <dbReference type="NCBI Taxonomy" id="349910"/>
    <lineage>
        <taxon>Bacteria</taxon>
        <taxon>Bacillati</taxon>
        <taxon>Actinomycetota</taxon>
        <taxon>Actinomycetes</taxon>
        <taxon>Kitasatosporales</taxon>
        <taxon>Streptomycetaceae</taxon>
        <taxon>Streptomyces</taxon>
    </lineage>
</organism>
<feature type="compositionally biased region" description="Polar residues" evidence="1">
    <location>
        <begin position="296"/>
        <end position="318"/>
    </location>
</feature>
<feature type="compositionally biased region" description="Polar residues" evidence="1">
    <location>
        <begin position="165"/>
        <end position="187"/>
    </location>
</feature>
<keyword evidence="3" id="KW-1185">Reference proteome</keyword>
<comment type="caution">
    <text evidence="2">The sequence shown here is derived from an EMBL/GenBank/DDBJ whole genome shotgun (WGS) entry which is preliminary data.</text>
</comment>
<feature type="compositionally biased region" description="Polar residues" evidence="1">
    <location>
        <begin position="228"/>
        <end position="252"/>
    </location>
</feature>
<feature type="region of interest" description="Disordered" evidence="1">
    <location>
        <begin position="267"/>
        <end position="322"/>
    </location>
</feature>
<sequence length="470" mass="46635">MATLATLTVGGLVSPTCGIAVADDPGALATGGSGAAGSLFQQNTAQGHKQNNSCGNPGISAGENVLDSGRAETRCATGDLSYSKHSITQGGDAHADGGSAAGTVTQQNTAQKGRQNNNCANPNGSDIVLEGGRADSACTTADASHTKHSSIKGGQAHAEGGSSTGGLVQQNTAQSGRQNNNCANPNGSAVIASDDGRVDNGCAATDVSHTKHSSIKGGQAHAEGGSSAGDTAYQQNTAQSGRQNNNCANPNGSGVVLEGGRADSACTTADASHTKHSSIKGGQAHAEGGSSKGGLVQQNTAQSGRQNNNCANPNSSAVIASDGGRVDSTCEATDVSHTKHSSIKGGQAHAEGGSATGTLVQQNTAQSGRQNNNCANPNNSVIPVTDGRVGTACKTADHSKNAGTVEISDGAKAEGGSSALDLFQQNTAQSGRQNNNCGNPNNLTLTATGSRTQTECVAVDRSTNIGSVYR</sequence>
<evidence type="ECO:0000313" key="2">
    <source>
        <dbReference type="EMBL" id="MFC5639629.1"/>
    </source>
</evidence>
<dbReference type="RefSeq" id="WP_381031778.1">
    <property type="nucleotide sequence ID" value="NZ_JBHSNY010000028.1"/>
</dbReference>
<name>A0ABW0V3W3_9ACTN</name>
<feature type="region of interest" description="Disordered" evidence="1">
    <location>
        <begin position="209"/>
        <end position="255"/>
    </location>
</feature>
<dbReference type="Proteomes" id="UP001596154">
    <property type="component" value="Unassembled WGS sequence"/>
</dbReference>
<proteinExistence type="predicted"/>